<evidence type="ECO:0000313" key="3">
    <source>
        <dbReference type="Proteomes" id="UP000007832"/>
    </source>
</evidence>
<protein>
    <submittedName>
        <fullName evidence="2">Uncharacterized protein</fullName>
    </submittedName>
</protein>
<dbReference type="EMBL" id="AFUN01000038">
    <property type="protein sequence ID" value="EGR95436.1"/>
    <property type="molecule type" value="Genomic_DNA"/>
</dbReference>
<comment type="caution">
    <text evidence="2">The sequence shown here is derived from an EMBL/GenBank/DDBJ whole genome shotgun (WGS) entry which is preliminary data.</text>
</comment>
<sequence>MKACFSRYLTLTLRARGDFTLTFAQPLVYLALFGPPVMGWR</sequence>
<name>F9NXB2_9ACTN</name>
<reference evidence="2 3" key="1">
    <citation type="submission" date="2011-07" db="EMBL/GenBank/DDBJ databases">
        <title>Genome Sequence of Propionibacterium acnes SK182B-JCVI.</title>
        <authorList>
            <person name="Durkin A.S."/>
            <person name="Madupu R."/>
            <person name="Hostetler J."/>
            <person name="Radune D."/>
            <person name="Torralba M."/>
            <person name="Methe B."/>
            <person name="Sutton G."/>
            <person name="Strausberg R.L."/>
            <person name="Nelson K.E."/>
        </authorList>
    </citation>
    <scope>NUCLEOTIDE SEQUENCE [LARGE SCALE GENOMIC DNA]</scope>
    <source>
        <strain evidence="2 3">SK182B-JCVI</strain>
    </source>
</reference>
<keyword evidence="1" id="KW-1133">Transmembrane helix</keyword>
<feature type="transmembrane region" description="Helical" evidence="1">
    <location>
        <begin position="21"/>
        <end position="40"/>
    </location>
</feature>
<organism evidence="2 3">
    <name type="scientific">[Propionibacterium] namnetense SK182B-JCVI</name>
    <dbReference type="NCBI Taxonomy" id="1051006"/>
    <lineage>
        <taxon>Bacteria</taxon>
        <taxon>Bacillati</taxon>
        <taxon>Actinomycetota</taxon>
        <taxon>Actinomycetes</taxon>
        <taxon>Propionibacteriales</taxon>
        <taxon>Propionibacteriaceae</taxon>
        <taxon>Cutibacterium</taxon>
    </lineage>
</organism>
<keyword evidence="1" id="KW-0472">Membrane</keyword>
<keyword evidence="1" id="KW-0812">Transmembrane</keyword>
<gene>
    <name evidence="2" type="ORF">HMPREF1162_2089</name>
</gene>
<accession>F9NXB2</accession>
<evidence type="ECO:0000313" key="2">
    <source>
        <dbReference type="EMBL" id="EGR95436.1"/>
    </source>
</evidence>
<proteinExistence type="predicted"/>
<dbReference type="RefSeq" id="WP_002549913.1">
    <property type="nucleotide sequence ID" value="NZ_AFUN01000038.1"/>
</dbReference>
<dbReference type="Proteomes" id="UP000007832">
    <property type="component" value="Unassembled WGS sequence"/>
</dbReference>
<evidence type="ECO:0000256" key="1">
    <source>
        <dbReference type="SAM" id="Phobius"/>
    </source>
</evidence>
<dbReference type="PATRIC" id="fig|1051006.4.peg.1827"/>
<dbReference type="AlphaFoldDB" id="F9NXB2"/>